<evidence type="ECO:0000256" key="3">
    <source>
        <dbReference type="ARBA" id="ARBA00023163"/>
    </source>
</evidence>
<evidence type="ECO:0000256" key="1">
    <source>
        <dbReference type="ARBA" id="ARBA00023015"/>
    </source>
</evidence>
<reference evidence="5 6" key="1">
    <citation type="submission" date="2020-04" db="EMBL/GenBank/DDBJ databases">
        <title>Flammeovirga sp. SR4, a novel species isolated from seawater.</title>
        <authorList>
            <person name="Wang X."/>
        </authorList>
    </citation>
    <scope>NUCLEOTIDE SEQUENCE [LARGE SCALE GENOMIC DNA]</scope>
    <source>
        <strain evidence="5 6">ATCC 23126</strain>
    </source>
</reference>
<dbReference type="InterPro" id="IPR018062">
    <property type="entry name" value="HTH_AraC-typ_CS"/>
</dbReference>
<accession>A0A7X9RYK6</accession>
<proteinExistence type="predicted"/>
<evidence type="ECO:0000256" key="2">
    <source>
        <dbReference type="ARBA" id="ARBA00023125"/>
    </source>
</evidence>
<keyword evidence="2" id="KW-0238">DNA-binding</keyword>
<keyword evidence="3" id="KW-0804">Transcription</keyword>
<dbReference type="PROSITE" id="PS01124">
    <property type="entry name" value="HTH_ARAC_FAMILY_2"/>
    <property type="match status" value="1"/>
</dbReference>
<keyword evidence="1" id="KW-0805">Transcription regulation</keyword>
<evidence type="ECO:0000313" key="6">
    <source>
        <dbReference type="Proteomes" id="UP000576082"/>
    </source>
</evidence>
<feature type="domain" description="HTH araC/xylS-type" evidence="4">
    <location>
        <begin position="182"/>
        <end position="280"/>
    </location>
</feature>
<dbReference type="RefSeq" id="WP_169659324.1">
    <property type="nucleotide sequence ID" value="NZ_JABANE010000086.1"/>
</dbReference>
<dbReference type="PROSITE" id="PS00041">
    <property type="entry name" value="HTH_ARAC_FAMILY_1"/>
    <property type="match status" value="1"/>
</dbReference>
<dbReference type="GO" id="GO:0003700">
    <property type="term" value="F:DNA-binding transcription factor activity"/>
    <property type="evidence" value="ECO:0007669"/>
    <property type="project" value="InterPro"/>
</dbReference>
<dbReference type="SMART" id="SM00342">
    <property type="entry name" value="HTH_ARAC"/>
    <property type="match status" value="1"/>
</dbReference>
<sequence>MASFDLTHFTLLEKPIFGKAVFETPFKANSSFVDEARFVFIIKGKSNLYVPNDTLSLATSDCFLMKCDNFVNVWEKNEGDEKSEVMVMHFYPDVLKHIYDDNIPDVFKSSDGKPHGPVTKIETNEMLMNYISSLEFYFQNPSLMNDEMVKLKVRELIQVMLNSDQSGAIKTMFSALFKANAYDFKEVIHAHLYEDLSLQDLAFFTGLSLSTFKRKFKAVFDTSPTQYIKSKRLEKAISLLQTTDQRISEIAYDCGFNDIGYFSKLFKSTYQVSPSDYKKTLV</sequence>
<dbReference type="InterPro" id="IPR009057">
    <property type="entry name" value="Homeodomain-like_sf"/>
</dbReference>
<organism evidence="5 6">
    <name type="scientific">Flammeovirga aprica JL-4</name>
    <dbReference type="NCBI Taxonomy" id="694437"/>
    <lineage>
        <taxon>Bacteria</taxon>
        <taxon>Pseudomonadati</taxon>
        <taxon>Bacteroidota</taxon>
        <taxon>Cytophagia</taxon>
        <taxon>Cytophagales</taxon>
        <taxon>Flammeovirgaceae</taxon>
        <taxon>Flammeovirga</taxon>
    </lineage>
</organism>
<dbReference type="Proteomes" id="UP000576082">
    <property type="component" value="Unassembled WGS sequence"/>
</dbReference>
<dbReference type="InterPro" id="IPR018060">
    <property type="entry name" value="HTH_AraC"/>
</dbReference>
<name>A0A7X9RYK6_9BACT</name>
<gene>
    <name evidence="5" type="ORF">HHU12_24240</name>
</gene>
<evidence type="ECO:0000313" key="5">
    <source>
        <dbReference type="EMBL" id="NME71101.1"/>
    </source>
</evidence>
<dbReference type="InterPro" id="IPR020449">
    <property type="entry name" value="Tscrpt_reg_AraC-type_HTH"/>
</dbReference>
<comment type="caution">
    <text evidence="5">The sequence shown here is derived from an EMBL/GenBank/DDBJ whole genome shotgun (WGS) entry which is preliminary data.</text>
</comment>
<dbReference type="AlphaFoldDB" id="A0A7X9RYK6"/>
<dbReference type="PANTHER" id="PTHR43280:SF28">
    <property type="entry name" value="HTH-TYPE TRANSCRIPTIONAL ACTIVATOR RHAS"/>
    <property type="match status" value="1"/>
</dbReference>
<dbReference type="Pfam" id="PF12833">
    <property type="entry name" value="HTH_18"/>
    <property type="match status" value="1"/>
</dbReference>
<keyword evidence="6" id="KW-1185">Reference proteome</keyword>
<protein>
    <submittedName>
        <fullName evidence="5">Helix-turn-helix transcriptional regulator</fullName>
    </submittedName>
</protein>
<dbReference type="Gene3D" id="1.10.10.60">
    <property type="entry name" value="Homeodomain-like"/>
    <property type="match status" value="2"/>
</dbReference>
<evidence type="ECO:0000259" key="4">
    <source>
        <dbReference type="PROSITE" id="PS01124"/>
    </source>
</evidence>
<dbReference type="PANTHER" id="PTHR43280">
    <property type="entry name" value="ARAC-FAMILY TRANSCRIPTIONAL REGULATOR"/>
    <property type="match status" value="1"/>
</dbReference>
<dbReference type="EMBL" id="JABANE010000086">
    <property type="protein sequence ID" value="NME71101.1"/>
    <property type="molecule type" value="Genomic_DNA"/>
</dbReference>
<dbReference type="PRINTS" id="PR00032">
    <property type="entry name" value="HTHARAC"/>
</dbReference>
<dbReference type="InterPro" id="IPR054015">
    <property type="entry name" value="ExsA-like_N"/>
</dbReference>
<dbReference type="Pfam" id="PF22200">
    <property type="entry name" value="ExsA_N"/>
    <property type="match status" value="1"/>
</dbReference>
<dbReference type="GO" id="GO:0043565">
    <property type="term" value="F:sequence-specific DNA binding"/>
    <property type="evidence" value="ECO:0007669"/>
    <property type="project" value="InterPro"/>
</dbReference>
<dbReference type="SUPFAM" id="SSF46689">
    <property type="entry name" value="Homeodomain-like"/>
    <property type="match status" value="2"/>
</dbReference>